<name>A0A9P8PVZ1_WICPI</name>
<comment type="caution">
    <text evidence="3">The sequence shown here is derived from an EMBL/GenBank/DDBJ whole genome shotgun (WGS) entry which is preliminary data.</text>
</comment>
<dbReference type="AlphaFoldDB" id="A0A9P8PVZ1"/>
<feature type="coiled-coil region" evidence="1">
    <location>
        <begin position="121"/>
        <end position="148"/>
    </location>
</feature>
<protein>
    <submittedName>
        <fullName evidence="3">Uncharacterized protein</fullName>
    </submittedName>
</protein>
<reference evidence="3" key="2">
    <citation type="submission" date="2021-01" db="EMBL/GenBank/DDBJ databases">
        <authorList>
            <person name="Schikora-Tamarit M.A."/>
        </authorList>
    </citation>
    <scope>NUCLEOTIDE SEQUENCE</scope>
    <source>
        <strain evidence="3">CBS2887</strain>
    </source>
</reference>
<gene>
    <name evidence="3" type="ORF">WICPIJ_008871</name>
</gene>
<evidence type="ECO:0000256" key="1">
    <source>
        <dbReference type="SAM" id="Coils"/>
    </source>
</evidence>
<dbReference type="Proteomes" id="UP000774326">
    <property type="component" value="Unassembled WGS sequence"/>
</dbReference>
<feature type="region of interest" description="Disordered" evidence="2">
    <location>
        <begin position="1"/>
        <end position="20"/>
    </location>
</feature>
<accession>A0A9P8PVZ1</accession>
<reference evidence="3" key="1">
    <citation type="journal article" date="2021" name="Open Biol.">
        <title>Shared evolutionary footprints suggest mitochondrial oxidative damage underlies multiple complex I losses in fungi.</title>
        <authorList>
            <person name="Schikora-Tamarit M.A."/>
            <person name="Marcet-Houben M."/>
            <person name="Nosek J."/>
            <person name="Gabaldon T."/>
        </authorList>
    </citation>
    <scope>NUCLEOTIDE SEQUENCE</scope>
    <source>
        <strain evidence="3">CBS2887</strain>
    </source>
</reference>
<sequence length="190" mass="22125">MSTQPSSPTPGAEPLNPDSIPQLTEQEIVKSFFIDRLTYSKALPKSTFYKHFPSKTSPLLVQQLRESWGLQFQKKLRRIVRNIKKWYNSEENRQSTGVVVEIEKEDQVELDKINDVLTQLDSIIQTELQEEKRKLQEQEKEYQLVVNQIKQFDVDKVRIDDNAVDMQEIERILTVLDELRRSGDTTSTGS</sequence>
<organism evidence="3 4">
    <name type="scientific">Wickerhamomyces pijperi</name>
    <name type="common">Yeast</name>
    <name type="synonym">Pichia pijperi</name>
    <dbReference type="NCBI Taxonomy" id="599730"/>
    <lineage>
        <taxon>Eukaryota</taxon>
        <taxon>Fungi</taxon>
        <taxon>Dikarya</taxon>
        <taxon>Ascomycota</taxon>
        <taxon>Saccharomycotina</taxon>
        <taxon>Saccharomycetes</taxon>
        <taxon>Phaffomycetales</taxon>
        <taxon>Wickerhamomycetaceae</taxon>
        <taxon>Wickerhamomyces</taxon>
    </lineage>
</organism>
<keyword evidence="1" id="KW-0175">Coiled coil</keyword>
<dbReference type="EMBL" id="JAEUBG010005116">
    <property type="protein sequence ID" value="KAH3678269.1"/>
    <property type="molecule type" value="Genomic_DNA"/>
</dbReference>
<keyword evidence="4" id="KW-1185">Reference proteome</keyword>
<evidence type="ECO:0000313" key="4">
    <source>
        <dbReference type="Proteomes" id="UP000774326"/>
    </source>
</evidence>
<evidence type="ECO:0000313" key="3">
    <source>
        <dbReference type="EMBL" id="KAH3678269.1"/>
    </source>
</evidence>
<evidence type="ECO:0000256" key="2">
    <source>
        <dbReference type="SAM" id="MobiDB-lite"/>
    </source>
</evidence>
<proteinExistence type="predicted"/>